<proteinExistence type="predicted"/>
<dbReference type="InterPro" id="IPR004888">
    <property type="entry name" value="Glycoside_hydrolase_63"/>
</dbReference>
<dbReference type="EMBL" id="JAAAJA010000189">
    <property type="protein sequence ID" value="KAG0259365.1"/>
    <property type="molecule type" value="Genomic_DNA"/>
</dbReference>
<dbReference type="GO" id="GO:0009311">
    <property type="term" value="P:oligosaccharide metabolic process"/>
    <property type="evidence" value="ECO:0007669"/>
    <property type="project" value="InterPro"/>
</dbReference>
<dbReference type="SUPFAM" id="SSF48208">
    <property type="entry name" value="Six-hairpin glycosidases"/>
    <property type="match status" value="1"/>
</dbReference>
<dbReference type="Gene3D" id="1.50.10.10">
    <property type="match status" value="1"/>
</dbReference>
<dbReference type="Proteomes" id="UP000726737">
    <property type="component" value="Unassembled WGS sequence"/>
</dbReference>
<reference evidence="1" key="1">
    <citation type="journal article" date="2020" name="Fungal Divers.">
        <title>Resolving the Mortierellaceae phylogeny through synthesis of multi-gene phylogenetics and phylogenomics.</title>
        <authorList>
            <person name="Vandepol N."/>
            <person name="Liber J."/>
            <person name="Desiro A."/>
            <person name="Na H."/>
            <person name="Kennedy M."/>
            <person name="Barry K."/>
            <person name="Grigoriev I.V."/>
            <person name="Miller A.N."/>
            <person name="O'Donnell K."/>
            <person name="Stajich J.E."/>
            <person name="Bonito G."/>
        </authorList>
    </citation>
    <scope>NUCLEOTIDE SEQUENCE</scope>
    <source>
        <strain evidence="1">KOD948</strain>
    </source>
</reference>
<dbReference type="InterPro" id="IPR008928">
    <property type="entry name" value="6-hairpin_glycosidase_sf"/>
</dbReference>
<dbReference type="InterPro" id="IPR012341">
    <property type="entry name" value="6hp_glycosidase-like_sf"/>
</dbReference>
<protein>
    <recommendedName>
        <fullName evidence="3">Glucosidase</fullName>
    </recommendedName>
</protein>
<keyword evidence="2" id="KW-1185">Reference proteome</keyword>
<evidence type="ECO:0008006" key="3">
    <source>
        <dbReference type="Google" id="ProtNLM"/>
    </source>
</evidence>
<evidence type="ECO:0000313" key="2">
    <source>
        <dbReference type="Proteomes" id="UP000726737"/>
    </source>
</evidence>
<name>A0A9P6U3V3_9FUNG</name>
<sequence length="504" mass="58825">MKINIPMVKDDSSAEIKRLAEAKDHKKHWKRWGPYVSERQWATVREDYSADGDAWRFFPHEHARSRTYRWGEDGLAGISDNHQRLCFAIGLWNGKDKILKERLYGLTNHEGNHGEDVKELHYYLESTPTHSYMKYLYKYPQTEFPYEKLVEENSRRSRTESEYELKDTGIFDEDKYFDVFVEYAKDSQDVDDVLIKITAHNRGPTDAPLHIIPQFWFRNTWAWFPPGEVEVPQLKKSGPLTMELQHETLGQRFVHFEAKPKGGARPPELIFTNNESNLQRLFNVPNKSPYVKDAFHEYVIRGDTAAINQEDFSGTKAAGVYKFDKVPAGGYVEVRVRLNGKQNPSGKEGAVFKNFDKIVQDRIKDNEEFYSKLTIDGLNQDLKGIQRQALAGMLWSKQWYCFDQRSWSKGDPIGPPPPPERTGVRNMAWQHLYIDTILSMPDKWEYPFFAAWDLAFHAIPLAIVDVDFAKENLNLLLREWFLHPNGQIPAYEWNFSDVNPRKNH</sequence>
<dbReference type="AlphaFoldDB" id="A0A9P6U3V3"/>
<comment type="caution">
    <text evidence="1">The sequence shown here is derived from an EMBL/GenBank/DDBJ whole genome shotgun (WGS) entry which is preliminary data.</text>
</comment>
<gene>
    <name evidence="1" type="ORF">BG011_002673</name>
</gene>
<dbReference type="PANTHER" id="PTHR10412">
    <property type="entry name" value="MANNOSYL-OLIGOSACCHARIDE GLUCOSIDASE"/>
    <property type="match status" value="1"/>
</dbReference>
<evidence type="ECO:0000313" key="1">
    <source>
        <dbReference type="EMBL" id="KAG0259365.1"/>
    </source>
</evidence>
<dbReference type="PANTHER" id="PTHR10412:SF10">
    <property type="entry name" value="GLYCOSYL HYDROLASE FAMILY 63 C-TERMINAL DOMAIN-CONTAINING PROTEIN"/>
    <property type="match status" value="1"/>
</dbReference>
<dbReference type="OrthoDB" id="14419at2759"/>
<accession>A0A9P6U3V3</accession>
<organism evidence="1 2">
    <name type="scientific">Mortierella polycephala</name>
    <dbReference type="NCBI Taxonomy" id="41804"/>
    <lineage>
        <taxon>Eukaryota</taxon>
        <taxon>Fungi</taxon>
        <taxon>Fungi incertae sedis</taxon>
        <taxon>Mucoromycota</taxon>
        <taxon>Mortierellomycotina</taxon>
        <taxon>Mortierellomycetes</taxon>
        <taxon>Mortierellales</taxon>
        <taxon>Mortierellaceae</taxon>
        <taxon>Mortierella</taxon>
    </lineage>
</organism>
<dbReference type="GO" id="GO:0004573">
    <property type="term" value="F:Glc3Man9GlcNAc2 oligosaccharide glucosidase activity"/>
    <property type="evidence" value="ECO:0007669"/>
    <property type="project" value="InterPro"/>
</dbReference>